<dbReference type="SMART" id="SM00642">
    <property type="entry name" value="Aamy"/>
    <property type="match status" value="1"/>
</dbReference>
<evidence type="ECO:0000313" key="5">
    <source>
        <dbReference type="EMBL" id="QBI18295.1"/>
    </source>
</evidence>
<dbReference type="GO" id="GO:0005975">
    <property type="term" value="P:carbohydrate metabolic process"/>
    <property type="evidence" value="ECO:0007669"/>
    <property type="project" value="InterPro"/>
</dbReference>
<dbReference type="PANTHER" id="PTHR10357">
    <property type="entry name" value="ALPHA-AMYLASE FAMILY MEMBER"/>
    <property type="match status" value="1"/>
</dbReference>
<keyword evidence="6" id="KW-1185">Reference proteome</keyword>
<dbReference type="InterPro" id="IPR033746">
    <property type="entry name" value="GGa_phosphorylase"/>
</dbReference>
<feature type="binding site" evidence="3">
    <location>
        <begin position="301"/>
        <end position="303"/>
    </location>
    <ligand>
        <name>substrate</name>
    </ligand>
</feature>
<dbReference type="Proteomes" id="UP000291469">
    <property type="component" value="Chromosome"/>
</dbReference>
<dbReference type="Gene3D" id="3.90.400.10">
    <property type="entry name" value="Oligo-1,6-glucosidase, Domain 2"/>
    <property type="match status" value="1"/>
</dbReference>
<dbReference type="InterPro" id="IPR017853">
    <property type="entry name" value="GH"/>
</dbReference>
<sequence length="651" mass="72447">MPDRDARHQPDVAYLVDPKPMGLRGSCCSVIASLARRTCAPIDPPSRPPCVLRACAAMTTPHPRKQVADDYVRRLRDHLDRIYGPGAAAGVHERLVRLVQDTATRLADRRPTAPADPPFDERDVLLITYADQIREPDARPLDTLHRFTRAHLQDVVSGVHLLPHYPSTSDDGFAVADYTAVDPSYGTWRDVVRLAEDVDLMLDAVVNHTSAGSVWFRKWQRGDEAFRDFFIELDPEADTGSVVRPRTSPLLTPVDTADGPRWVWTTFSPDQVDLNYANPEVLLAVSEVLLFYVEHGARLLRLDAIAFLWKALGTACIHLPETHEIVKLWRTMLDAAAPGTLIVTETNVPHHENISYFGNGDDEAHLVYQFPLPPLVLAAFHWADVRTLRDWLKTLETPSDRTSFLNFLGSHDGIGLRPVEGLLTDGEIRHLGELVQAHGGGVSYRARPDGSQSPYELNTVYFDALNPADTVESTERQVARFRAAHSILLALQGVPLLYIHALLGSRNWTDGVTRTGRLRTINREKLARGELEAELADPSSLRRMVLDALAGLIRVRREEPAFHPAGAQRILDGTPAVLAIERTSLDRTRRVLACTNVSGVPQRCRLGRDEGLERPGRWREILHGGCVRGDRDGTLEVELPPFGVAWLADEA</sequence>
<dbReference type="SUPFAM" id="SSF51445">
    <property type="entry name" value="(Trans)glycosidases"/>
    <property type="match status" value="1"/>
</dbReference>
<gene>
    <name evidence="5" type="ORF">ER308_01055</name>
</gene>
<dbReference type="Gene3D" id="3.20.20.80">
    <property type="entry name" value="Glycosidases"/>
    <property type="match status" value="1"/>
</dbReference>
<dbReference type="PANTHER" id="PTHR10357:SF214">
    <property type="entry name" value="GLUCOSYLGLYCERATE PHOSPHORYLASE"/>
    <property type="match status" value="1"/>
</dbReference>
<feature type="binding site" evidence="3">
    <location>
        <position position="170"/>
    </location>
    <ligand>
        <name>substrate</name>
    </ligand>
</feature>
<feature type="binding site" evidence="3">
    <location>
        <position position="208"/>
    </location>
    <ligand>
        <name>substrate</name>
    </ligand>
</feature>
<evidence type="ECO:0000259" key="4">
    <source>
        <dbReference type="SMART" id="SM00642"/>
    </source>
</evidence>
<feature type="binding site" evidence="3">
    <location>
        <position position="519"/>
    </location>
    <ligand>
        <name>substrate</name>
    </ligand>
</feature>
<feature type="domain" description="Glycosyl hydrolase family 13 catalytic" evidence="4">
    <location>
        <begin position="143"/>
        <end position="482"/>
    </location>
</feature>
<keyword evidence="1" id="KW-0328">Glycosyltransferase</keyword>
<keyword evidence="2" id="KW-0808">Transferase</keyword>
<dbReference type="EMBL" id="CP036402">
    <property type="protein sequence ID" value="QBI18295.1"/>
    <property type="molecule type" value="Genomic_DNA"/>
</dbReference>
<dbReference type="InterPro" id="IPR006047">
    <property type="entry name" value="GH13_cat_dom"/>
</dbReference>
<dbReference type="InterPro" id="IPR045857">
    <property type="entry name" value="O16G_dom_2"/>
</dbReference>
<dbReference type="InterPro" id="IPR016377">
    <property type="entry name" value="Sucrose_GGa_phosphorylase-rel"/>
</dbReference>
<proteinExistence type="predicted"/>
<organism evidence="5 6">
    <name type="scientific">Egibacter rhizosphaerae</name>
    <dbReference type="NCBI Taxonomy" id="1670831"/>
    <lineage>
        <taxon>Bacteria</taxon>
        <taxon>Bacillati</taxon>
        <taxon>Actinomycetota</taxon>
        <taxon>Nitriliruptoria</taxon>
        <taxon>Egibacterales</taxon>
        <taxon>Egibacteraceae</taxon>
        <taxon>Egibacter</taxon>
    </lineage>
</organism>
<accession>A0A411YAS2</accession>
<dbReference type="AlphaFoldDB" id="A0A411YAS2"/>
<dbReference type="GO" id="GO:0016757">
    <property type="term" value="F:glycosyltransferase activity"/>
    <property type="evidence" value="ECO:0007669"/>
    <property type="project" value="UniProtKB-KW"/>
</dbReference>
<evidence type="ECO:0000256" key="3">
    <source>
        <dbReference type="PIRSR" id="PIRSR003059-2"/>
    </source>
</evidence>
<dbReference type="PIRSF" id="PIRSF003059">
    <property type="entry name" value="Sucrose_phosphorylase"/>
    <property type="match status" value="1"/>
</dbReference>
<dbReference type="OrthoDB" id="9805159at2"/>
<evidence type="ECO:0000256" key="2">
    <source>
        <dbReference type="ARBA" id="ARBA00022679"/>
    </source>
</evidence>
<reference evidence="5 6" key="1">
    <citation type="submission" date="2019-01" db="EMBL/GenBank/DDBJ databases">
        <title>Egibacter rhizosphaerae EGI 80759T.</title>
        <authorList>
            <person name="Chen D.-D."/>
            <person name="Tian Y."/>
            <person name="Jiao J.-Y."/>
            <person name="Zhang X.-T."/>
            <person name="Zhang Y.-G."/>
            <person name="Zhang Y."/>
            <person name="Xiao M."/>
            <person name="Shu W.-S."/>
            <person name="Li W.-J."/>
        </authorList>
    </citation>
    <scope>NUCLEOTIDE SEQUENCE [LARGE SCALE GENOMIC DNA]</scope>
    <source>
        <strain evidence="5 6">EGI 80759</strain>
    </source>
</reference>
<name>A0A411YAS2_9ACTN</name>
<evidence type="ECO:0000313" key="6">
    <source>
        <dbReference type="Proteomes" id="UP000291469"/>
    </source>
</evidence>
<dbReference type="CDD" id="cd11356">
    <property type="entry name" value="AmyAc_Sucrose_phosphorylase-like_1"/>
    <property type="match status" value="1"/>
</dbReference>
<evidence type="ECO:0000256" key="1">
    <source>
        <dbReference type="ARBA" id="ARBA00022676"/>
    </source>
</evidence>
<protein>
    <submittedName>
        <fullName evidence="5">Sugar phosphorylase</fullName>
    </submittedName>
</protein>
<dbReference type="KEGG" id="erz:ER308_01055"/>
<feature type="binding site" evidence="3">
    <location>
        <begin position="411"/>
        <end position="412"/>
    </location>
    <ligand>
        <name>substrate</name>
    </ligand>
</feature>
<dbReference type="Pfam" id="PF00128">
    <property type="entry name" value="Alpha-amylase"/>
    <property type="match status" value="1"/>
</dbReference>